<sequence length="43" mass="5065">MRFVGRNLKIRQTKLLNLRVDEVLDGGPTFYVLLIRDQENSVF</sequence>
<gene>
    <name evidence="1" type="ORF">USDA257_c04530</name>
</gene>
<dbReference type="HOGENOM" id="CLU_3239650_0_0_5"/>
<dbReference type="PATRIC" id="fig|1185652.3.peg.468"/>
<evidence type="ECO:0000313" key="2">
    <source>
        <dbReference type="Proteomes" id="UP000006180"/>
    </source>
</evidence>
<accession>I3WZJ4</accession>
<proteinExistence type="predicted"/>
<protein>
    <submittedName>
        <fullName evidence="1">Uncharacterized protein</fullName>
    </submittedName>
</protein>
<name>I3WZJ4_SINF2</name>
<dbReference type="Proteomes" id="UP000006180">
    <property type="component" value="Chromosome"/>
</dbReference>
<dbReference type="EMBL" id="CP003563">
    <property type="protein sequence ID" value="AFL49050.1"/>
    <property type="molecule type" value="Genomic_DNA"/>
</dbReference>
<organism evidence="1 2">
    <name type="scientific">Sinorhizobium fredii (strain USDA 257)</name>
    <dbReference type="NCBI Taxonomy" id="1185652"/>
    <lineage>
        <taxon>Bacteria</taxon>
        <taxon>Pseudomonadati</taxon>
        <taxon>Pseudomonadota</taxon>
        <taxon>Alphaproteobacteria</taxon>
        <taxon>Hyphomicrobiales</taxon>
        <taxon>Rhizobiaceae</taxon>
        <taxon>Sinorhizobium/Ensifer group</taxon>
        <taxon>Sinorhizobium</taxon>
    </lineage>
</organism>
<dbReference type="AlphaFoldDB" id="I3WZJ4"/>
<dbReference type="KEGG" id="sfd:USDA257_c04530"/>
<evidence type="ECO:0000313" key="1">
    <source>
        <dbReference type="EMBL" id="AFL49050.1"/>
    </source>
</evidence>
<reference evidence="1 2" key="1">
    <citation type="journal article" date="2012" name="J. Bacteriol.">
        <title>Complete genome sequence of the broad-host-range strain Sinorhizobium fredii USDA257.</title>
        <authorList>
            <person name="Schuldes J."/>
            <person name="Rodriguez Orbegoso M."/>
            <person name="Schmeisser C."/>
            <person name="Krishnan H.B."/>
            <person name="Daniel R."/>
            <person name="Streit W.R."/>
        </authorList>
    </citation>
    <scope>NUCLEOTIDE SEQUENCE [LARGE SCALE GENOMIC DNA]</scope>
    <source>
        <strain evidence="1 2">USDA 257</strain>
    </source>
</reference>